<evidence type="ECO:0008006" key="2">
    <source>
        <dbReference type="Google" id="ProtNLM"/>
    </source>
</evidence>
<accession>A0A7S2U429</accession>
<dbReference type="Gene3D" id="3.40.50.300">
    <property type="entry name" value="P-loop containing nucleotide triphosphate hydrolases"/>
    <property type="match status" value="1"/>
</dbReference>
<reference evidence="1" key="1">
    <citation type="submission" date="2021-01" db="EMBL/GenBank/DDBJ databases">
        <authorList>
            <person name="Corre E."/>
            <person name="Pelletier E."/>
            <person name="Niang G."/>
            <person name="Scheremetjew M."/>
            <person name="Finn R."/>
            <person name="Kale V."/>
            <person name="Holt S."/>
            <person name="Cochrane G."/>
            <person name="Meng A."/>
            <person name="Brown T."/>
            <person name="Cohen L."/>
        </authorList>
    </citation>
    <scope>NUCLEOTIDE SEQUENCE</scope>
    <source>
        <strain evidence="1">CCMP622</strain>
    </source>
</reference>
<name>A0A7S2U429_9EUKA</name>
<dbReference type="SUPFAM" id="SSF52540">
    <property type="entry name" value="P-loop containing nucleoside triphosphate hydrolases"/>
    <property type="match status" value="1"/>
</dbReference>
<evidence type="ECO:0000313" key="1">
    <source>
        <dbReference type="EMBL" id="CAD9777552.1"/>
    </source>
</evidence>
<sequence length="349" mass="40599">MDNGLLNDGVQSSIVGYPSSSANVSEYCLGVLKSYGLSVTDPQPQKRKRQHFYVEHVMKCGGSALCYAFVSLGGCSRYYRDIKRNCRIDTYREVFRKAAGGLEWDSANITSSAVKRGMVMVPNLCGVVFNEPGWMHRHENNFGAMERYRNLSAPFWDAYTTVLVVRDPWDRYYSHVRMLKLFQEQDDSDMSDVENLVNNQGPFDDDEMRIASTNFLTQHLVPEFRHDPSNCTQETIRRAVRAVNRFDHVFNFFGDSHVESEYIMQSLFGVWIDDFKTRRVTHRRPPSLSPGQRRVFEEKNQCDLQIISHVNKMLHRRSRCLNHVFPFNHRQRHSRYCGVFAGNSFDMRC</sequence>
<proteinExistence type="predicted"/>
<dbReference type="AlphaFoldDB" id="A0A7S2U429"/>
<dbReference type="InterPro" id="IPR027417">
    <property type="entry name" value="P-loop_NTPase"/>
</dbReference>
<organism evidence="1">
    <name type="scientific">Lotharella oceanica</name>
    <dbReference type="NCBI Taxonomy" id="641309"/>
    <lineage>
        <taxon>Eukaryota</taxon>
        <taxon>Sar</taxon>
        <taxon>Rhizaria</taxon>
        <taxon>Cercozoa</taxon>
        <taxon>Chlorarachniophyceae</taxon>
        <taxon>Lotharella</taxon>
    </lineage>
</organism>
<gene>
    <name evidence="1" type="ORF">LSP00402_LOCUS21568</name>
</gene>
<dbReference type="EMBL" id="HBHP01035049">
    <property type="protein sequence ID" value="CAD9777552.1"/>
    <property type="molecule type" value="Transcribed_RNA"/>
</dbReference>
<protein>
    <recommendedName>
        <fullName evidence="2">Sulfotransferase domain-containing protein</fullName>
    </recommendedName>
</protein>